<dbReference type="GO" id="GO:0008999">
    <property type="term" value="F:protein-N-terminal-alanine acetyltransferase activity"/>
    <property type="evidence" value="ECO:0007669"/>
    <property type="project" value="UniProtKB-EC"/>
</dbReference>
<evidence type="ECO:0000313" key="6">
    <source>
        <dbReference type="Proteomes" id="UP000562045"/>
    </source>
</evidence>
<dbReference type="Pfam" id="PF13302">
    <property type="entry name" value="Acetyltransf_3"/>
    <property type="match status" value="1"/>
</dbReference>
<dbReference type="PANTHER" id="PTHR43792">
    <property type="entry name" value="GNAT FAMILY, PUTATIVE (AFU_ORTHOLOGUE AFUA_3G00765)-RELATED-RELATED"/>
    <property type="match status" value="1"/>
</dbReference>
<protein>
    <submittedName>
        <fullName evidence="5">Ribosomal-protein-alanine N-acetyltransferase</fullName>
        <ecNumber evidence="5">2.3.1.267</ecNumber>
    </submittedName>
</protein>
<evidence type="ECO:0000256" key="1">
    <source>
        <dbReference type="ARBA" id="ARBA00022679"/>
    </source>
</evidence>
<dbReference type="InterPro" id="IPR051531">
    <property type="entry name" value="N-acetyltransferase"/>
</dbReference>
<dbReference type="PROSITE" id="PS51186">
    <property type="entry name" value="GNAT"/>
    <property type="match status" value="1"/>
</dbReference>
<gene>
    <name evidence="5" type="ORF">BJ993_002815</name>
</gene>
<feature type="domain" description="N-acetyltransferase" evidence="4">
    <location>
        <begin position="38"/>
        <end position="207"/>
    </location>
</feature>
<evidence type="ECO:0000259" key="4">
    <source>
        <dbReference type="PROSITE" id="PS51186"/>
    </source>
</evidence>
<dbReference type="RefSeq" id="WP_242530499.1">
    <property type="nucleotide sequence ID" value="NZ_CP022295.1"/>
</dbReference>
<accession>A0A7Z0CPB1</accession>
<evidence type="ECO:0000256" key="3">
    <source>
        <dbReference type="ARBA" id="ARBA00038502"/>
    </source>
</evidence>
<organism evidence="5 6">
    <name type="scientific">Nocardioides aromaticivorans</name>
    <dbReference type="NCBI Taxonomy" id="200618"/>
    <lineage>
        <taxon>Bacteria</taxon>
        <taxon>Bacillati</taxon>
        <taxon>Actinomycetota</taxon>
        <taxon>Actinomycetes</taxon>
        <taxon>Propionibacteriales</taxon>
        <taxon>Nocardioidaceae</taxon>
        <taxon>Nocardioides</taxon>
    </lineage>
</organism>
<keyword evidence="2 5" id="KW-0012">Acyltransferase</keyword>
<dbReference type="EC" id="2.3.1.267" evidence="5"/>
<dbReference type="SUPFAM" id="SSF55729">
    <property type="entry name" value="Acyl-CoA N-acyltransferases (Nat)"/>
    <property type="match status" value="1"/>
</dbReference>
<dbReference type="Gene3D" id="3.40.630.30">
    <property type="match status" value="1"/>
</dbReference>
<evidence type="ECO:0000256" key="2">
    <source>
        <dbReference type="ARBA" id="ARBA00023315"/>
    </source>
</evidence>
<keyword evidence="1 5" id="KW-0808">Transferase</keyword>
<dbReference type="InterPro" id="IPR016181">
    <property type="entry name" value="Acyl_CoA_acyltransferase"/>
</dbReference>
<comment type="caution">
    <text evidence="5">The sequence shown here is derived from an EMBL/GenBank/DDBJ whole genome shotgun (WGS) entry which is preliminary data.</text>
</comment>
<dbReference type="PANTHER" id="PTHR43792:SF8">
    <property type="entry name" value="[RIBOSOMAL PROTEIN US5]-ALANINE N-ACETYLTRANSFERASE"/>
    <property type="match status" value="1"/>
</dbReference>
<dbReference type="Proteomes" id="UP000562045">
    <property type="component" value="Unassembled WGS sequence"/>
</dbReference>
<dbReference type="EMBL" id="JACBZM010000001">
    <property type="protein sequence ID" value="NYI45735.1"/>
    <property type="molecule type" value="Genomic_DNA"/>
</dbReference>
<reference evidence="5 6" key="1">
    <citation type="submission" date="2020-07" db="EMBL/GenBank/DDBJ databases">
        <title>Sequencing the genomes of 1000 actinobacteria strains.</title>
        <authorList>
            <person name="Klenk H.-P."/>
        </authorList>
    </citation>
    <scope>NUCLEOTIDE SEQUENCE [LARGE SCALE GENOMIC DNA]</scope>
    <source>
        <strain evidence="5 6">DSM 15131</strain>
    </source>
</reference>
<evidence type="ECO:0000313" key="5">
    <source>
        <dbReference type="EMBL" id="NYI45735.1"/>
    </source>
</evidence>
<dbReference type="InterPro" id="IPR000182">
    <property type="entry name" value="GNAT_dom"/>
</dbReference>
<dbReference type="AlphaFoldDB" id="A0A7Z0CPB1"/>
<comment type="similarity">
    <text evidence="3">Belongs to the acetyltransferase family. RimJ subfamily.</text>
</comment>
<sequence length="225" mass="25029">MSTGAASGAKEGPRERMVVGVPGRAWPNELISGTHPVVRLRPISRRDAKAWRSARRRNALWLARWDATAPPGADARPMTFRALVKRLRRSARQGTTFPFVVEVDGRFAGQVSVNNIVRGSAQFASVGYWIDQEFAGRGVIPRAVAMVIDHSFFTAGLHRIEICIRPENTNSLRVVEKLGIREIGYAPLFLHIDGEWRDHRIFAVTREEAPRGVLVRLESPEAGSS</sequence>
<dbReference type="GO" id="GO:0005737">
    <property type="term" value="C:cytoplasm"/>
    <property type="evidence" value="ECO:0007669"/>
    <property type="project" value="TreeGrafter"/>
</dbReference>
<name>A0A7Z0CPB1_9ACTN</name>
<proteinExistence type="inferred from homology"/>